<proteinExistence type="inferred from homology"/>
<dbReference type="RefSeq" id="WP_061608957.1">
    <property type="nucleotide sequence ID" value="NZ_JEMA01000548.1"/>
</dbReference>
<dbReference type="SUPFAM" id="SSF53850">
    <property type="entry name" value="Periplasmic binding protein-like II"/>
    <property type="match status" value="1"/>
</dbReference>
<keyword evidence="4" id="KW-0804">Transcription</keyword>
<dbReference type="PANTHER" id="PTHR30346">
    <property type="entry name" value="TRANSCRIPTIONAL DUAL REGULATOR HCAR-RELATED"/>
    <property type="match status" value="1"/>
</dbReference>
<evidence type="ECO:0000256" key="2">
    <source>
        <dbReference type="ARBA" id="ARBA00023015"/>
    </source>
</evidence>
<dbReference type="SUPFAM" id="SSF46785">
    <property type="entry name" value="Winged helix' DNA-binding domain"/>
    <property type="match status" value="1"/>
</dbReference>
<dbReference type="InterPro" id="IPR005119">
    <property type="entry name" value="LysR_subst-bd"/>
</dbReference>
<evidence type="ECO:0000313" key="6">
    <source>
        <dbReference type="EMBL" id="KYF68654.1"/>
    </source>
</evidence>
<comment type="caution">
    <text evidence="6">The sequence shown here is derived from an EMBL/GenBank/DDBJ whole genome shotgun (WGS) entry which is preliminary data.</text>
</comment>
<dbReference type="InterPro" id="IPR000847">
    <property type="entry name" value="LysR_HTH_N"/>
</dbReference>
<organism evidence="6 7">
    <name type="scientific">Sorangium cellulosum</name>
    <name type="common">Polyangium cellulosum</name>
    <dbReference type="NCBI Taxonomy" id="56"/>
    <lineage>
        <taxon>Bacteria</taxon>
        <taxon>Pseudomonadati</taxon>
        <taxon>Myxococcota</taxon>
        <taxon>Polyangia</taxon>
        <taxon>Polyangiales</taxon>
        <taxon>Polyangiaceae</taxon>
        <taxon>Sorangium</taxon>
    </lineage>
</organism>
<dbReference type="GO" id="GO:0003677">
    <property type="term" value="F:DNA binding"/>
    <property type="evidence" value="ECO:0007669"/>
    <property type="project" value="UniProtKB-KW"/>
</dbReference>
<evidence type="ECO:0000259" key="5">
    <source>
        <dbReference type="PROSITE" id="PS50931"/>
    </source>
</evidence>
<feature type="domain" description="HTH lysR-type" evidence="5">
    <location>
        <begin position="1"/>
        <end position="58"/>
    </location>
</feature>
<dbReference type="GO" id="GO:0032993">
    <property type="term" value="C:protein-DNA complex"/>
    <property type="evidence" value="ECO:0007669"/>
    <property type="project" value="TreeGrafter"/>
</dbReference>
<dbReference type="Pfam" id="PF03466">
    <property type="entry name" value="LysR_substrate"/>
    <property type="match status" value="1"/>
</dbReference>
<reference evidence="6 7" key="1">
    <citation type="submission" date="2014-02" db="EMBL/GenBank/DDBJ databases">
        <title>The small core and large imbalanced accessory genome model reveals a collaborative survival strategy of Sorangium cellulosum strains in nature.</title>
        <authorList>
            <person name="Han K."/>
            <person name="Peng R."/>
            <person name="Blom J."/>
            <person name="Li Y.-Z."/>
        </authorList>
    </citation>
    <scope>NUCLEOTIDE SEQUENCE [LARGE SCALE GENOMIC DNA]</scope>
    <source>
        <strain evidence="6 7">So0008-312</strain>
    </source>
</reference>
<dbReference type="FunFam" id="1.10.10.10:FF:000001">
    <property type="entry name" value="LysR family transcriptional regulator"/>
    <property type="match status" value="1"/>
</dbReference>
<dbReference type="EMBL" id="JEMA01000548">
    <property type="protein sequence ID" value="KYF68654.1"/>
    <property type="molecule type" value="Genomic_DNA"/>
</dbReference>
<dbReference type="PRINTS" id="PR00039">
    <property type="entry name" value="HTHLYSR"/>
</dbReference>
<dbReference type="Pfam" id="PF00126">
    <property type="entry name" value="HTH_1"/>
    <property type="match status" value="1"/>
</dbReference>
<dbReference type="Gene3D" id="1.10.10.10">
    <property type="entry name" value="Winged helix-like DNA-binding domain superfamily/Winged helix DNA-binding domain"/>
    <property type="match status" value="1"/>
</dbReference>
<comment type="similarity">
    <text evidence="1">Belongs to the LysR transcriptional regulatory family.</text>
</comment>
<dbReference type="Gene3D" id="3.40.190.10">
    <property type="entry name" value="Periplasmic binding protein-like II"/>
    <property type="match status" value="2"/>
</dbReference>
<gene>
    <name evidence="6" type="ORF">BE15_46300</name>
</gene>
<evidence type="ECO:0000313" key="7">
    <source>
        <dbReference type="Proteomes" id="UP000075260"/>
    </source>
</evidence>
<protein>
    <submittedName>
        <fullName evidence="6">LysR family transcriptional regulator</fullName>
    </submittedName>
</protein>
<accession>A0A150QL11</accession>
<name>A0A150QL11_SORCE</name>
<dbReference type="PROSITE" id="PS50931">
    <property type="entry name" value="HTH_LYSR"/>
    <property type="match status" value="1"/>
</dbReference>
<evidence type="ECO:0000256" key="3">
    <source>
        <dbReference type="ARBA" id="ARBA00023125"/>
    </source>
</evidence>
<dbReference type="OrthoDB" id="5317428at2"/>
<evidence type="ECO:0000256" key="4">
    <source>
        <dbReference type="ARBA" id="ARBA00023163"/>
    </source>
</evidence>
<dbReference type="AlphaFoldDB" id="A0A150QL11"/>
<sequence>MDLESVRTFVAVADTGQFQEAAIRLTITQQAASKRVAALEATLGVRLFARTPRGARLTLDGQAFLPHARELLAAEERAVNAVRPERRPLRVDVIHPQLGPARLVREFHAVHPEVELHVVTHIFDVQSALTALRSGAIDATFRAVTQAEQLGMDIKSARVLDDPVELLTGHAHVLAAATAVSPADLAGHRIWMPGNVPGAEWSRYYDELSARFGVAIDTVGPNFGIDAILEEVAASSTVATLVGEHIRLVWPSEYRLRRIPVRDPMLVYPHSLLWRDDDAHPALPKLRQYLRSRRETYRRPQAWTPGWALR</sequence>
<dbReference type="InterPro" id="IPR036390">
    <property type="entry name" value="WH_DNA-bd_sf"/>
</dbReference>
<dbReference type="PANTHER" id="PTHR30346:SF0">
    <property type="entry name" value="HCA OPERON TRANSCRIPTIONAL ACTIVATOR HCAR"/>
    <property type="match status" value="1"/>
</dbReference>
<dbReference type="InterPro" id="IPR036388">
    <property type="entry name" value="WH-like_DNA-bd_sf"/>
</dbReference>
<keyword evidence="2" id="KW-0805">Transcription regulation</keyword>
<dbReference type="GO" id="GO:0003700">
    <property type="term" value="F:DNA-binding transcription factor activity"/>
    <property type="evidence" value="ECO:0007669"/>
    <property type="project" value="InterPro"/>
</dbReference>
<keyword evidence="3" id="KW-0238">DNA-binding</keyword>
<dbReference type="Proteomes" id="UP000075260">
    <property type="component" value="Unassembled WGS sequence"/>
</dbReference>
<evidence type="ECO:0000256" key="1">
    <source>
        <dbReference type="ARBA" id="ARBA00009437"/>
    </source>
</evidence>